<dbReference type="InterPro" id="IPR003959">
    <property type="entry name" value="ATPase_AAA_core"/>
</dbReference>
<comment type="caution">
    <text evidence="3">The sequence shown here is derived from an EMBL/GenBank/DDBJ whole genome shotgun (WGS) entry which is preliminary data.</text>
</comment>
<dbReference type="EMBL" id="JAUZVV010000001">
    <property type="protein sequence ID" value="MDT3315211.1"/>
    <property type="molecule type" value="Genomic_DNA"/>
</dbReference>
<reference evidence="3 4" key="1">
    <citation type="submission" date="2023-08" db="EMBL/GenBank/DDBJ databases">
        <title>Microbacterium aquilitoris sp. nov. and Microbacterium gwkjibeachense sp. nov., isolated from beach.</title>
        <authorList>
            <person name="Lee S.D."/>
            <person name="Yang H."/>
            <person name="Kim I."/>
        </authorList>
    </citation>
    <scope>NUCLEOTIDE SEQUENCE [LARGE SCALE GENOMIC DNA]</scope>
    <source>
        <strain evidence="3 4">KSW4-11</strain>
    </source>
</reference>
<dbReference type="Pfam" id="PF13304">
    <property type="entry name" value="AAA_21"/>
    <property type="match status" value="1"/>
</dbReference>
<feature type="domain" description="ATPase AAA-type core" evidence="2">
    <location>
        <begin position="23"/>
        <end position="339"/>
    </location>
</feature>
<dbReference type="RefSeq" id="WP_311859924.1">
    <property type="nucleotide sequence ID" value="NZ_JAUZVV010000001.1"/>
</dbReference>
<evidence type="ECO:0000313" key="4">
    <source>
        <dbReference type="Proteomes" id="UP001251849"/>
    </source>
</evidence>
<name>A0ABU3G740_9MICO</name>
<evidence type="ECO:0000256" key="1">
    <source>
        <dbReference type="ARBA" id="ARBA00023236"/>
    </source>
</evidence>
<dbReference type="PANTHER" id="PTHR32182:SF25">
    <property type="entry name" value="SLR1056 PROTEIN"/>
    <property type="match status" value="1"/>
</dbReference>
<gene>
    <name evidence="3" type="ORF">Q9S71_00070</name>
</gene>
<accession>A0ABU3G740</accession>
<dbReference type="PIRSF" id="PIRSF029347">
    <property type="entry name" value="RecF"/>
    <property type="match status" value="1"/>
</dbReference>
<dbReference type="InterPro" id="IPR027417">
    <property type="entry name" value="P-loop_NTPase"/>
</dbReference>
<proteinExistence type="predicted"/>
<keyword evidence="4" id="KW-1185">Reference proteome</keyword>
<dbReference type="PANTHER" id="PTHR32182">
    <property type="entry name" value="DNA REPLICATION AND REPAIR PROTEIN RECF"/>
    <property type="match status" value="1"/>
</dbReference>
<evidence type="ECO:0000313" key="3">
    <source>
        <dbReference type="EMBL" id="MDT3315211.1"/>
    </source>
</evidence>
<keyword evidence="1" id="KW-0227">DNA damage</keyword>
<protein>
    <submittedName>
        <fullName evidence="3">AAA family ATPase</fullName>
    </submittedName>
</protein>
<keyword evidence="1" id="KW-0742">SOS response</keyword>
<evidence type="ECO:0000259" key="2">
    <source>
        <dbReference type="Pfam" id="PF13304"/>
    </source>
</evidence>
<dbReference type="SUPFAM" id="SSF52540">
    <property type="entry name" value="P-loop containing nucleoside triphosphate hydrolases"/>
    <property type="match status" value="1"/>
</dbReference>
<dbReference type="Gene3D" id="3.40.50.300">
    <property type="entry name" value="P-loop containing nucleotide triphosphate hydrolases"/>
    <property type="match status" value="2"/>
</dbReference>
<sequence length="374" mass="40044">MLRTLAVSGYRSLRDVVIPLQELTVVTGPNGSGKSNLYRALRLLASAATGDLVGAVAREGGLSSLLWAGPENGGDQGTVRRNPIAVRLGFASDELGYLVDLGIPQASQDSVFARDPEIKREQIFAGPLAKPSTLLIDRLRAQTRVRDGGWVSLDQKLAPFESIIIDLADGDTAPELLGLRRIMNGWRFYDHFRVDADAPARRPQVGTRSPVLAHDGSNLASVWATVVDAGFGRLLDRAVDEAFPGSRVRIAASDGLLRLTLTQPGLLRPLDAAELSDGTLRYLLLCAALLPARPAPLTILNEPESSLHVSLLAPLANLVRAAAAQTQVLLVSHAAGLIDALPDAHRIPLERHLDGTLVSGQGRLEGPPWNWGTR</sequence>
<dbReference type="Proteomes" id="UP001251849">
    <property type="component" value="Unassembled WGS sequence"/>
</dbReference>
<dbReference type="InterPro" id="IPR014555">
    <property type="entry name" value="RecF-like"/>
</dbReference>
<organism evidence="3 4">
    <name type="scientific">Microbacterium gawkjiense</name>
    <dbReference type="NCBI Taxonomy" id="3067309"/>
    <lineage>
        <taxon>Bacteria</taxon>
        <taxon>Bacillati</taxon>
        <taxon>Actinomycetota</taxon>
        <taxon>Actinomycetes</taxon>
        <taxon>Micrococcales</taxon>
        <taxon>Microbacteriaceae</taxon>
        <taxon>Microbacterium</taxon>
    </lineage>
</organism>